<evidence type="ECO:0000256" key="3">
    <source>
        <dbReference type="ARBA" id="ARBA00023172"/>
    </source>
</evidence>
<dbReference type="InterPro" id="IPR050090">
    <property type="entry name" value="Tyrosine_recombinase_XerCD"/>
</dbReference>
<protein>
    <submittedName>
        <fullName evidence="4">Site-specific integrase</fullName>
    </submittedName>
</protein>
<evidence type="ECO:0000256" key="2">
    <source>
        <dbReference type="ARBA" id="ARBA00023125"/>
    </source>
</evidence>
<evidence type="ECO:0000313" key="5">
    <source>
        <dbReference type="Proteomes" id="UP000245980"/>
    </source>
</evidence>
<dbReference type="PANTHER" id="PTHR30349:SF64">
    <property type="entry name" value="PROPHAGE INTEGRASE INTD-RELATED"/>
    <property type="match status" value="1"/>
</dbReference>
<dbReference type="AlphaFoldDB" id="A0A855XK29"/>
<dbReference type="Gene3D" id="1.10.443.10">
    <property type="entry name" value="Intergrase catalytic core"/>
    <property type="match status" value="1"/>
</dbReference>
<name>A0A855XK29_LIMRT</name>
<dbReference type="PANTHER" id="PTHR30349">
    <property type="entry name" value="PHAGE INTEGRASE-RELATED"/>
    <property type="match status" value="1"/>
</dbReference>
<dbReference type="GO" id="GO:0015074">
    <property type="term" value="P:DNA integration"/>
    <property type="evidence" value="ECO:0007669"/>
    <property type="project" value="InterPro"/>
</dbReference>
<dbReference type="Pfam" id="PF00589">
    <property type="entry name" value="Phage_integrase"/>
    <property type="match status" value="1"/>
</dbReference>
<dbReference type="GO" id="GO:0006310">
    <property type="term" value="P:DNA recombination"/>
    <property type="evidence" value="ECO:0007669"/>
    <property type="project" value="UniProtKB-KW"/>
</dbReference>
<dbReference type="InterPro" id="IPR011010">
    <property type="entry name" value="DNA_brk_join_enz"/>
</dbReference>
<dbReference type="InterPro" id="IPR002104">
    <property type="entry name" value="Integrase_catalytic"/>
</dbReference>
<dbReference type="Pfam" id="PF14657">
    <property type="entry name" value="Arm-DNA-bind_4"/>
    <property type="match status" value="1"/>
</dbReference>
<dbReference type="GO" id="GO:0003677">
    <property type="term" value="F:DNA binding"/>
    <property type="evidence" value="ECO:0007669"/>
    <property type="project" value="UniProtKB-UniRule"/>
</dbReference>
<evidence type="ECO:0000313" key="4">
    <source>
        <dbReference type="EMBL" id="PWT40984.1"/>
    </source>
</evidence>
<sequence length="362" mass="41835">MSYAKKAKKGYYGIAEFKDKDGKRHQKSAGCFKLKREAIKAAQRLEDKYSSINLDMQNITFANYYQNWFSIYKENSSLSDITKSRYRTFLKTVTNYFKDTKIIDIKRSAYQQFINWYGVNHAFSSVSKLNSAIRACVSYAIDDDIITKDFTHNVQLVYNEDNQTKVEYLTSKELCALKKNVIAKLNRYNTSRYMILTAIYTGMRKSEIQALTWNDIDFLHSTITINKSWDDTKKAFKTTKTESSKRTIKVNRQLLNRLAELKANNTTMVFQNVLGTIPTSNALNKCLRSIMSDIGINKQGFHFHSLRHVHVAYLLGKGVDVYAISKRLGHSNITITLNTYSYLIDEYKAKNDTLIIDKLSEL</sequence>
<dbReference type="RefSeq" id="WP_109884079.1">
    <property type="nucleotide sequence ID" value="NZ_QGHR01000012.1"/>
</dbReference>
<dbReference type="SUPFAM" id="SSF56349">
    <property type="entry name" value="DNA breaking-rejoining enzymes"/>
    <property type="match status" value="1"/>
</dbReference>
<dbReference type="InterPro" id="IPR010998">
    <property type="entry name" value="Integrase_recombinase_N"/>
</dbReference>
<dbReference type="InterPro" id="IPR028259">
    <property type="entry name" value="AP2-like_int_N"/>
</dbReference>
<accession>A0A855XK29</accession>
<keyword evidence="2" id="KW-0238">DNA-binding</keyword>
<comment type="caution">
    <text evidence="4">The sequence shown here is derived from an EMBL/GenBank/DDBJ whole genome shotgun (WGS) entry which is preliminary data.</text>
</comment>
<dbReference type="CDD" id="cd01189">
    <property type="entry name" value="INT_ICEBs1_C_like"/>
    <property type="match status" value="1"/>
</dbReference>
<dbReference type="PROSITE" id="PS51898">
    <property type="entry name" value="TYR_RECOMBINASE"/>
    <property type="match status" value="1"/>
</dbReference>
<organism evidence="4 5">
    <name type="scientific">Limosilactobacillus reuteri</name>
    <name type="common">Lactobacillus reuteri</name>
    <dbReference type="NCBI Taxonomy" id="1598"/>
    <lineage>
        <taxon>Bacteria</taxon>
        <taxon>Bacillati</taxon>
        <taxon>Bacillota</taxon>
        <taxon>Bacilli</taxon>
        <taxon>Lactobacillales</taxon>
        <taxon>Lactobacillaceae</taxon>
        <taxon>Limosilactobacillus</taxon>
    </lineage>
</organism>
<dbReference type="Proteomes" id="UP000245980">
    <property type="component" value="Unassembled WGS sequence"/>
</dbReference>
<dbReference type="InterPro" id="IPR044068">
    <property type="entry name" value="CB"/>
</dbReference>
<dbReference type="EMBL" id="QGHT01000031">
    <property type="protein sequence ID" value="PWT40984.1"/>
    <property type="molecule type" value="Genomic_DNA"/>
</dbReference>
<reference evidence="4 5" key="1">
    <citation type="journal article" date="2018" name="Front. Microbiol.">
        <title>Comparative Genomics of the Herbivore Gut Symbiont Lactobacillus reuteri Reveals Genetic Diversity and Lifestyle Adaptation.</title>
        <authorList>
            <person name="Zhao J."/>
        </authorList>
    </citation>
    <scope>NUCLEOTIDE SEQUENCE [LARGE SCALE GENOMIC DNA]</scope>
    <source>
        <strain evidence="4 5">LR10</strain>
    </source>
</reference>
<proteinExistence type="inferred from homology"/>
<gene>
    <name evidence="4" type="ORF">DKZ22_07370</name>
</gene>
<dbReference type="Gene3D" id="1.10.150.130">
    <property type="match status" value="1"/>
</dbReference>
<keyword evidence="3" id="KW-0233">DNA recombination</keyword>
<dbReference type="InterPro" id="IPR013762">
    <property type="entry name" value="Integrase-like_cat_sf"/>
</dbReference>
<comment type="similarity">
    <text evidence="1">Belongs to the 'phage' integrase family.</text>
</comment>
<dbReference type="PROSITE" id="PS51900">
    <property type="entry name" value="CB"/>
    <property type="match status" value="1"/>
</dbReference>
<evidence type="ECO:0000256" key="1">
    <source>
        <dbReference type="ARBA" id="ARBA00008857"/>
    </source>
</evidence>